<dbReference type="Proteomes" id="UP000267430">
    <property type="component" value="Unassembled WGS sequence"/>
</dbReference>
<dbReference type="RefSeq" id="WP_126864053.1">
    <property type="nucleotide sequence ID" value="NZ_JAUSTX010000001.1"/>
</dbReference>
<evidence type="ECO:0000313" key="3">
    <source>
        <dbReference type="Proteomes" id="UP000267430"/>
    </source>
</evidence>
<dbReference type="AlphaFoldDB" id="A0A433HP84"/>
<dbReference type="Pfam" id="PF10026">
    <property type="entry name" value="DUF2268"/>
    <property type="match status" value="1"/>
</dbReference>
<evidence type="ECO:0000259" key="1">
    <source>
        <dbReference type="Pfam" id="PF10026"/>
    </source>
</evidence>
<feature type="domain" description="DUF2268" evidence="1">
    <location>
        <begin position="65"/>
        <end position="233"/>
    </location>
</feature>
<keyword evidence="3" id="KW-1185">Reference proteome</keyword>
<accession>A0A433HP84</accession>
<organism evidence="2 3">
    <name type="scientific">Peribacillus cavernae</name>
    <dbReference type="NCBI Taxonomy" id="1674310"/>
    <lineage>
        <taxon>Bacteria</taxon>
        <taxon>Bacillati</taxon>
        <taxon>Bacillota</taxon>
        <taxon>Bacilli</taxon>
        <taxon>Bacillales</taxon>
        <taxon>Bacillaceae</taxon>
        <taxon>Peribacillus</taxon>
    </lineage>
</organism>
<sequence length="258" mass="30035">MAVINTKEWLENDFAEPLKIVAKCKELFSESNPKPLYKYLQSHGMYSPSSRAKKGLENLIERDIWGATEGIYHKYKELWAGSEIPVYIFPFRESNGLSRTKSNKSGLAFKDKLFLFVHSSISDKELEAVFVHEYHHVCRLNRLKKNPEQYTLLDSMIMEGLAEYAVLKHVGKQYLAKWTSLYDEKELLKYYDRYLKTQLQTKRTEELHDELLLGAKPFPSMLGYCTGYYLVSKAGLVPVKKSFTIFSEEILKKADFKE</sequence>
<comment type="caution">
    <text evidence="2">The sequence shown here is derived from an EMBL/GenBank/DDBJ whole genome shotgun (WGS) entry which is preliminary data.</text>
</comment>
<gene>
    <name evidence="2" type="ORF">ELQ35_06665</name>
</gene>
<reference evidence="2 3" key="1">
    <citation type="submission" date="2018-12" db="EMBL/GenBank/DDBJ databases">
        <title>Bacillus chawlae sp. nov., Bacillus glennii sp. nov., and Bacillus saganii sp. nov. Isolated from the Vehicle Assembly Building at Kennedy Space Center where the Viking Spacecraft were Assembled.</title>
        <authorList>
            <person name="Seuylemezian A."/>
            <person name="Vaishampayan P."/>
        </authorList>
    </citation>
    <scope>NUCLEOTIDE SEQUENCE [LARGE SCALE GENOMIC DNA]</scope>
    <source>
        <strain evidence="2 3">L5</strain>
    </source>
</reference>
<protein>
    <recommendedName>
        <fullName evidence="1">DUF2268 domain-containing protein</fullName>
    </recommendedName>
</protein>
<name>A0A433HP84_9BACI</name>
<dbReference type="OrthoDB" id="2449457at2"/>
<dbReference type="EMBL" id="RYZZ01000007">
    <property type="protein sequence ID" value="RUQ30032.1"/>
    <property type="molecule type" value="Genomic_DNA"/>
</dbReference>
<evidence type="ECO:0000313" key="2">
    <source>
        <dbReference type="EMBL" id="RUQ30032.1"/>
    </source>
</evidence>
<proteinExistence type="predicted"/>
<dbReference type="InterPro" id="IPR018728">
    <property type="entry name" value="DUF2268"/>
</dbReference>